<feature type="region of interest" description="Disordered" evidence="1">
    <location>
        <begin position="1"/>
        <end position="22"/>
    </location>
</feature>
<reference evidence="3 4" key="1">
    <citation type="submission" date="2019-10" db="EMBL/GenBank/DDBJ databases">
        <title>Whole genome shotgun sequence of Streptomyces angustmyceticus NBRC 3934.</title>
        <authorList>
            <person name="Hosoyama A."/>
            <person name="Ichikawa N."/>
            <person name="Kimura A."/>
            <person name="Kitahashi Y."/>
            <person name="Komaki H."/>
            <person name="Uohara A."/>
        </authorList>
    </citation>
    <scope>NUCLEOTIDE SEQUENCE [LARGE SCALE GENOMIC DNA]</scope>
    <source>
        <strain evidence="3 4">NBRC 3934</strain>
    </source>
</reference>
<dbReference type="Proteomes" id="UP000325598">
    <property type="component" value="Unassembled WGS sequence"/>
</dbReference>
<dbReference type="EMBL" id="BLAG01000026">
    <property type="protein sequence ID" value="GES34198.1"/>
    <property type="molecule type" value="Genomic_DNA"/>
</dbReference>
<gene>
    <name evidence="2" type="ORF">San01_66860</name>
    <name evidence="3" type="ORF">San01_71630</name>
</gene>
<evidence type="ECO:0000256" key="1">
    <source>
        <dbReference type="SAM" id="MobiDB-lite"/>
    </source>
</evidence>
<sequence length="57" mass="5633">MKARATRRPPGRKAPAAPGIFAAPGTLHPSMTGLMVPRAALATAGAPGSVAPTSKGR</sequence>
<protein>
    <submittedName>
        <fullName evidence="3">Uncharacterized protein</fullName>
    </submittedName>
</protein>
<dbReference type="EMBL" id="BLAG01000034">
    <property type="protein sequence ID" value="GES34675.1"/>
    <property type="molecule type" value="Genomic_DNA"/>
</dbReference>
<feature type="compositionally biased region" description="Basic residues" evidence="1">
    <location>
        <begin position="1"/>
        <end position="11"/>
    </location>
</feature>
<organism evidence="3 4">
    <name type="scientific">Streptomyces angustmyceticus</name>
    <dbReference type="NCBI Taxonomy" id="285578"/>
    <lineage>
        <taxon>Bacteria</taxon>
        <taxon>Bacillati</taxon>
        <taxon>Actinomycetota</taxon>
        <taxon>Actinomycetes</taxon>
        <taxon>Kitasatosporales</taxon>
        <taxon>Streptomycetaceae</taxon>
        <taxon>Streptomyces</taxon>
    </lineage>
</organism>
<evidence type="ECO:0000313" key="2">
    <source>
        <dbReference type="EMBL" id="GES34198.1"/>
    </source>
</evidence>
<dbReference type="AlphaFoldDB" id="A0A5J4LWK5"/>
<proteinExistence type="predicted"/>
<feature type="compositionally biased region" description="Low complexity" evidence="1">
    <location>
        <begin position="13"/>
        <end position="22"/>
    </location>
</feature>
<keyword evidence="4" id="KW-1185">Reference proteome</keyword>
<evidence type="ECO:0000313" key="4">
    <source>
        <dbReference type="Proteomes" id="UP000325598"/>
    </source>
</evidence>
<evidence type="ECO:0000313" key="3">
    <source>
        <dbReference type="EMBL" id="GES34675.1"/>
    </source>
</evidence>
<accession>A0A5J4LWK5</accession>
<name>A0A5J4LWK5_9ACTN</name>
<comment type="caution">
    <text evidence="3">The sequence shown here is derived from an EMBL/GenBank/DDBJ whole genome shotgun (WGS) entry which is preliminary data.</text>
</comment>